<feature type="compositionally biased region" description="Polar residues" evidence="1">
    <location>
        <begin position="1"/>
        <end position="21"/>
    </location>
</feature>
<evidence type="ECO:0000313" key="2">
    <source>
        <dbReference type="EMBL" id="CAL1373924.1"/>
    </source>
</evidence>
<evidence type="ECO:0000256" key="1">
    <source>
        <dbReference type="SAM" id="MobiDB-lite"/>
    </source>
</evidence>
<gene>
    <name evidence="2" type="ORF">LTRI10_LOCUS15825</name>
</gene>
<keyword evidence="3" id="KW-1185">Reference proteome</keyword>
<sequence>MLRRGNITTNLKLTESAPSTETDGEAAPASAMWSSVLGTKERKRHRVDGEVAVLGCHVAVRRSECVGVGENIDCRLGIQLAARLVMVRAGGWIRQAGSETAREGRGITDY</sequence>
<organism evidence="2 3">
    <name type="scientific">Linum trigynum</name>
    <dbReference type="NCBI Taxonomy" id="586398"/>
    <lineage>
        <taxon>Eukaryota</taxon>
        <taxon>Viridiplantae</taxon>
        <taxon>Streptophyta</taxon>
        <taxon>Embryophyta</taxon>
        <taxon>Tracheophyta</taxon>
        <taxon>Spermatophyta</taxon>
        <taxon>Magnoliopsida</taxon>
        <taxon>eudicotyledons</taxon>
        <taxon>Gunneridae</taxon>
        <taxon>Pentapetalae</taxon>
        <taxon>rosids</taxon>
        <taxon>fabids</taxon>
        <taxon>Malpighiales</taxon>
        <taxon>Linaceae</taxon>
        <taxon>Linum</taxon>
    </lineage>
</organism>
<name>A0AAV2DLJ9_9ROSI</name>
<dbReference type="Proteomes" id="UP001497516">
    <property type="component" value="Chromosome 3"/>
</dbReference>
<feature type="region of interest" description="Disordered" evidence="1">
    <location>
        <begin position="1"/>
        <end position="34"/>
    </location>
</feature>
<reference evidence="2 3" key="1">
    <citation type="submission" date="2024-04" db="EMBL/GenBank/DDBJ databases">
        <authorList>
            <person name="Fracassetti M."/>
        </authorList>
    </citation>
    <scope>NUCLEOTIDE SEQUENCE [LARGE SCALE GENOMIC DNA]</scope>
</reference>
<accession>A0AAV2DLJ9</accession>
<protein>
    <submittedName>
        <fullName evidence="2">Uncharacterized protein</fullName>
    </submittedName>
</protein>
<dbReference type="AlphaFoldDB" id="A0AAV2DLJ9"/>
<dbReference type="EMBL" id="OZ034816">
    <property type="protein sequence ID" value="CAL1373924.1"/>
    <property type="molecule type" value="Genomic_DNA"/>
</dbReference>
<proteinExistence type="predicted"/>
<evidence type="ECO:0000313" key="3">
    <source>
        <dbReference type="Proteomes" id="UP001497516"/>
    </source>
</evidence>